<feature type="compositionally biased region" description="Basic and acidic residues" evidence="1">
    <location>
        <begin position="8"/>
        <end position="18"/>
    </location>
</feature>
<accession>A0ABP2XF57</accession>
<evidence type="ECO:0000313" key="2">
    <source>
        <dbReference type="EMBL" id="EQM63118.1"/>
    </source>
</evidence>
<organism evidence="2 3">
    <name type="scientific">Chlamydia ibidis 10-1398/6</name>
    <dbReference type="NCBI Taxonomy" id="1046581"/>
    <lineage>
        <taxon>Bacteria</taxon>
        <taxon>Pseudomonadati</taxon>
        <taxon>Chlamydiota</taxon>
        <taxon>Chlamydiia</taxon>
        <taxon>Chlamydiales</taxon>
        <taxon>Chlamydiaceae</taxon>
        <taxon>Chlamydia/Chlamydophila group</taxon>
        <taxon>Chlamydia</taxon>
    </lineage>
</organism>
<evidence type="ECO:0000256" key="1">
    <source>
        <dbReference type="SAM" id="MobiDB-lite"/>
    </source>
</evidence>
<dbReference type="RefSeq" id="WP_020370784.1">
    <property type="nucleotide sequence ID" value="NZ_APJW01000001.1"/>
</dbReference>
<protein>
    <submittedName>
        <fullName evidence="2">Uncharacterized protein</fullName>
    </submittedName>
</protein>
<reference evidence="2 3" key="1">
    <citation type="submission" date="2013-07" db="EMBL/GenBank/DDBJ databases">
        <title>Isolation of a new Chlamydia species from the feral Sacred Ibis (Threskiornis aethiopicus): Chlamydia ibidis.</title>
        <authorList>
            <person name="Vorimore F."/>
            <person name="Hsia R.-C."/>
            <person name="Huot-Creasy H."/>
            <person name="Bastian S."/>
            <person name="Deruyter L."/>
            <person name="Passet A."/>
            <person name="Sachse K."/>
            <person name="Bavoil P."/>
            <person name="Myers G."/>
            <person name="Laroucau K."/>
        </authorList>
    </citation>
    <scope>NUCLEOTIDE SEQUENCE [LARGE SCALE GENOMIC DNA]</scope>
    <source>
        <strain evidence="2 3">10-1398/6</strain>
    </source>
</reference>
<gene>
    <name evidence="2" type="ORF">H359_0135</name>
</gene>
<feature type="compositionally biased region" description="Basic and acidic residues" evidence="1">
    <location>
        <begin position="28"/>
        <end position="40"/>
    </location>
</feature>
<dbReference type="EMBL" id="APJW01000001">
    <property type="protein sequence ID" value="EQM63118.1"/>
    <property type="molecule type" value="Genomic_DNA"/>
</dbReference>
<name>A0ABP2XF57_9CHLA</name>
<feature type="region of interest" description="Disordered" evidence="1">
    <location>
        <begin position="1"/>
        <end position="40"/>
    </location>
</feature>
<sequence>MTLGPIGGDRDPGWRDLNNESGDSNNVDPKDVEGEADLEDRISDHVESILENIGEVEIPEPTPSENISADLTERVESHEEQGKIAKILQRIRKVVSSIWSAKHPKSVIQKSQFDSSYQKSYIEILRETEITVNSIEMLSSQESRVCFAAVRKFFRNILRRMSSYIAQRRSHSAINLCGVKPDSFEGTISLALMLRVIMKSTADISDAYEHHISENTKPFTFQRGNTKTEDFSCRMSDSDDEETKRISTYSSLSETGGAEAAHVIGMLYKIIDMNLGIDATATARGITRLVCIPCLDKLACAEHIYKLRRVDYKQDYSEIVELAKSIDALSSRGRADASVARNILNTLRQQHSDLLGEFITLWAGDRHHLVNLSVVQNIVEANLPVIMEAQQSDPEIFEKKLNALIYNFFFTFQTMRQADERTQM</sequence>
<comment type="caution">
    <text evidence="2">The sequence shown here is derived from an EMBL/GenBank/DDBJ whole genome shotgun (WGS) entry which is preliminary data.</text>
</comment>
<evidence type="ECO:0000313" key="3">
    <source>
        <dbReference type="Proteomes" id="UP000016064"/>
    </source>
</evidence>
<dbReference type="Proteomes" id="UP000016064">
    <property type="component" value="Unassembled WGS sequence"/>
</dbReference>
<keyword evidence="3" id="KW-1185">Reference proteome</keyword>
<proteinExistence type="predicted"/>